<sequence length="149" mass="16909">MADSKIMSADDAETFMAKVFDILDSYDYDRLSEIFAVDLQYEGGLQSSSGLENFIRDLKESMKKMPGIKTSHSRYKNEITSEGTIYSFGHSTALFESHPDKPVTVPMMGFFRLVLAGPENGKIKEMRVYKDRLPFYMLHQQLPGMQTGS</sequence>
<dbReference type="SUPFAM" id="SSF54427">
    <property type="entry name" value="NTF2-like"/>
    <property type="match status" value="1"/>
</dbReference>
<keyword evidence="2" id="KW-1185">Reference proteome</keyword>
<dbReference type="Gene3D" id="3.10.450.50">
    <property type="match status" value="1"/>
</dbReference>
<evidence type="ECO:0000313" key="2">
    <source>
        <dbReference type="Proteomes" id="UP001390339"/>
    </source>
</evidence>
<reference evidence="1 2" key="1">
    <citation type="journal article" date="2024" name="IMA Fungus">
        <title>Apiospora arundinis, a panoply of carbohydrate-active enzymes and secondary metabolites.</title>
        <authorList>
            <person name="Sorensen T."/>
            <person name="Petersen C."/>
            <person name="Muurmann A.T."/>
            <person name="Christiansen J.V."/>
            <person name="Brundto M.L."/>
            <person name="Overgaard C.K."/>
            <person name="Boysen A.T."/>
            <person name="Wollenberg R.D."/>
            <person name="Larsen T.O."/>
            <person name="Sorensen J.L."/>
            <person name="Nielsen K.L."/>
            <person name="Sondergaard T.E."/>
        </authorList>
    </citation>
    <scope>NUCLEOTIDE SEQUENCE [LARGE SCALE GENOMIC DNA]</scope>
    <source>
        <strain evidence="1 2">AAU 773</strain>
    </source>
</reference>
<protein>
    <recommendedName>
        <fullName evidence="3">SnoaL-like domain-containing protein</fullName>
    </recommendedName>
</protein>
<comment type="caution">
    <text evidence="1">The sequence shown here is derived from an EMBL/GenBank/DDBJ whole genome shotgun (WGS) entry which is preliminary data.</text>
</comment>
<proteinExistence type="predicted"/>
<evidence type="ECO:0000313" key="1">
    <source>
        <dbReference type="EMBL" id="KAK8849229.1"/>
    </source>
</evidence>
<dbReference type="Proteomes" id="UP001390339">
    <property type="component" value="Unassembled WGS sequence"/>
</dbReference>
<evidence type="ECO:0008006" key="3">
    <source>
        <dbReference type="Google" id="ProtNLM"/>
    </source>
</evidence>
<gene>
    <name evidence="1" type="ORF">PGQ11_015709</name>
</gene>
<organism evidence="1 2">
    <name type="scientific">Apiospora arundinis</name>
    <dbReference type="NCBI Taxonomy" id="335852"/>
    <lineage>
        <taxon>Eukaryota</taxon>
        <taxon>Fungi</taxon>
        <taxon>Dikarya</taxon>
        <taxon>Ascomycota</taxon>
        <taxon>Pezizomycotina</taxon>
        <taxon>Sordariomycetes</taxon>
        <taxon>Xylariomycetidae</taxon>
        <taxon>Amphisphaeriales</taxon>
        <taxon>Apiosporaceae</taxon>
        <taxon>Apiospora</taxon>
    </lineage>
</organism>
<accession>A0ABR2HME4</accession>
<dbReference type="InterPro" id="IPR032710">
    <property type="entry name" value="NTF2-like_dom_sf"/>
</dbReference>
<name>A0ABR2HME4_9PEZI</name>
<dbReference type="EMBL" id="JAPCWZ010000010">
    <property type="protein sequence ID" value="KAK8849229.1"/>
    <property type="molecule type" value="Genomic_DNA"/>
</dbReference>